<gene>
    <name evidence="3" type="ORF">KFK09_028583</name>
</gene>
<evidence type="ECO:0000259" key="2">
    <source>
        <dbReference type="Pfam" id="PF07727"/>
    </source>
</evidence>
<evidence type="ECO:0000313" key="4">
    <source>
        <dbReference type="Proteomes" id="UP000829196"/>
    </source>
</evidence>
<proteinExistence type="predicted"/>
<feature type="compositionally biased region" description="Pro residues" evidence="1">
    <location>
        <begin position="29"/>
        <end position="39"/>
    </location>
</feature>
<dbReference type="EMBL" id="JAGYWB010000019">
    <property type="protein sequence ID" value="KAI0488744.1"/>
    <property type="molecule type" value="Genomic_DNA"/>
</dbReference>
<dbReference type="Proteomes" id="UP000829196">
    <property type="component" value="Unassembled WGS sequence"/>
</dbReference>
<dbReference type="OrthoDB" id="411615at2759"/>
<organism evidence="3 4">
    <name type="scientific">Dendrobium nobile</name>
    <name type="common">Orchid</name>
    <dbReference type="NCBI Taxonomy" id="94219"/>
    <lineage>
        <taxon>Eukaryota</taxon>
        <taxon>Viridiplantae</taxon>
        <taxon>Streptophyta</taxon>
        <taxon>Embryophyta</taxon>
        <taxon>Tracheophyta</taxon>
        <taxon>Spermatophyta</taxon>
        <taxon>Magnoliopsida</taxon>
        <taxon>Liliopsida</taxon>
        <taxon>Asparagales</taxon>
        <taxon>Orchidaceae</taxon>
        <taxon>Epidendroideae</taxon>
        <taxon>Malaxideae</taxon>
        <taxon>Dendrobiinae</taxon>
        <taxon>Dendrobium</taxon>
    </lineage>
</organism>
<reference evidence="3" key="1">
    <citation type="journal article" date="2022" name="Front. Genet.">
        <title>Chromosome-Scale Assembly of the Dendrobium nobile Genome Provides Insights Into the Molecular Mechanism of the Biosynthesis of the Medicinal Active Ingredient of Dendrobium.</title>
        <authorList>
            <person name="Xu Q."/>
            <person name="Niu S.-C."/>
            <person name="Li K.-L."/>
            <person name="Zheng P.-J."/>
            <person name="Zhang X.-J."/>
            <person name="Jia Y."/>
            <person name="Liu Y."/>
            <person name="Niu Y.-X."/>
            <person name="Yu L.-H."/>
            <person name="Chen D.-F."/>
            <person name="Zhang G.-Q."/>
        </authorList>
    </citation>
    <scope>NUCLEOTIDE SEQUENCE</scope>
    <source>
        <tissue evidence="3">Leaf</tissue>
    </source>
</reference>
<evidence type="ECO:0000256" key="1">
    <source>
        <dbReference type="SAM" id="MobiDB-lite"/>
    </source>
</evidence>
<evidence type="ECO:0000313" key="3">
    <source>
        <dbReference type="EMBL" id="KAI0488744.1"/>
    </source>
</evidence>
<sequence>MPLQNQITPITPCQPNIPAPKEPCNASPQPNPSPQPIAPAHPTHPMTTRLKSGISKPRKIFNLLTQTSPHDTPSSHTQALKLPHWRNAMAAEIEALRHQATWSLIPPPPNKPVLGCKWTFKTKLLPTGQVDRHKARLVALGYNQQFGINYTETFSPVAKMPTIRLLLTIALHR</sequence>
<accession>A0A8T3A2B2</accession>
<protein>
    <recommendedName>
        <fullName evidence="2">Reverse transcriptase Ty1/copia-type domain-containing protein</fullName>
    </recommendedName>
</protein>
<comment type="caution">
    <text evidence="3">The sequence shown here is derived from an EMBL/GenBank/DDBJ whole genome shotgun (WGS) entry which is preliminary data.</text>
</comment>
<feature type="compositionally biased region" description="Polar residues" evidence="1">
    <location>
        <begin position="1"/>
        <end position="14"/>
    </location>
</feature>
<feature type="region of interest" description="Disordered" evidence="1">
    <location>
        <begin position="1"/>
        <end position="49"/>
    </location>
</feature>
<feature type="domain" description="Reverse transcriptase Ty1/copia-type" evidence="2">
    <location>
        <begin position="100"/>
        <end position="171"/>
    </location>
</feature>
<name>A0A8T3A2B2_DENNO</name>
<dbReference type="AlphaFoldDB" id="A0A8T3A2B2"/>
<keyword evidence="4" id="KW-1185">Reference proteome</keyword>
<dbReference type="Pfam" id="PF07727">
    <property type="entry name" value="RVT_2"/>
    <property type="match status" value="1"/>
</dbReference>
<dbReference type="InterPro" id="IPR013103">
    <property type="entry name" value="RVT_2"/>
</dbReference>